<keyword evidence="1" id="KW-0805">Transcription regulation</keyword>
<comment type="caution">
    <text evidence="5">The sequence shown here is derived from an EMBL/GenBank/DDBJ whole genome shotgun (WGS) entry which is preliminary data.</text>
</comment>
<gene>
    <name evidence="5" type="ORF">LNKW23_38430</name>
</gene>
<dbReference type="GO" id="GO:0003677">
    <property type="term" value="F:DNA binding"/>
    <property type="evidence" value="ECO:0007669"/>
    <property type="project" value="UniProtKB-KW"/>
</dbReference>
<feature type="domain" description="HTH lacI-type" evidence="4">
    <location>
        <begin position="14"/>
        <end position="68"/>
    </location>
</feature>
<dbReference type="Gene3D" id="1.10.260.40">
    <property type="entry name" value="lambda repressor-like DNA-binding domains"/>
    <property type="match status" value="1"/>
</dbReference>
<name>A0ABQ6LNQ1_9RHOB</name>
<evidence type="ECO:0000256" key="3">
    <source>
        <dbReference type="ARBA" id="ARBA00023163"/>
    </source>
</evidence>
<keyword evidence="6" id="KW-1185">Reference proteome</keyword>
<evidence type="ECO:0000313" key="6">
    <source>
        <dbReference type="Proteomes" id="UP001239909"/>
    </source>
</evidence>
<keyword evidence="2 5" id="KW-0238">DNA-binding</keyword>
<dbReference type="Pfam" id="PF00356">
    <property type="entry name" value="LacI"/>
    <property type="match status" value="1"/>
</dbReference>
<dbReference type="Gene3D" id="3.40.50.2300">
    <property type="match status" value="2"/>
</dbReference>
<dbReference type="SUPFAM" id="SSF47413">
    <property type="entry name" value="lambda repressor-like DNA-binding domains"/>
    <property type="match status" value="1"/>
</dbReference>
<evidence type="ECO:0000259" key="4">
    <source>
        <dbReference type="PROSITE" id="PS50932"/>
    </source>
</evidence>
<reference evidence="5 6" key="1">
    <citation type="submission" date="2023-04" db="EMBL/GenBank/DDBJ databases">
        <title>Marinoamorphus aggregata gen. nov., sp. Nov., isolate from tissue of brittle star Ophioplocus japonicus.</title>
        <authorList>
            <person name="Kawano K."/>
            <person name="Sawayama S."/>
            <person name="Nakagawa S."/>
        </authorList>
    </citation>
    <scope>NUCLEOTIDE SEQUENCE [LARGE SCALE GENOMIC DNA]</scope>
    <source>
        <strain evidence="5 6">NKW23</strain>
    </source>
</reference>
<proteinExistence type="predicted"/>
<dbReference type="SMART" id="SM00354">
    <property type="entry name" value="HTH_LACI"/>
    <property type="match status" value="1"/>
</dbReference>
<accession>A0ABQ6LNQ1</accession>
<dbReference type="EMBL" id="BSYI01000039">
    <property type="protein sequence ID" value="GMG84627.1"/>
    <property type="molecule type" value="Genomic_DNA"/>
</dbReference>
<dbReference type="PANTHER" id="PTHR30146">
    <property type="entry name" value="LACI-RELATED TRANSCRIPTIONAL REPRESSOR"/>
    <property type="match status" value="1"/>
</dbReference>
<evidence type="ECO:0000256" key="2">
    <source>
        <dbReference type="ARBA" id="ARBA00023125"/>
    </source>
</evidence>
<dbReference type="InterPro" id="IPR010982">
    <property type="entry name" value="Lambda_DNA-bd_dom_sf"/>
</dbReference>
<dbReference type="PANTHER" id="PTHR30146:SF138">
    <property type="entry name" value="TRANSCRIPTIONAL REGULATORY PROTEIN"/>
    <property type="match status" value="1"/>
</dbReference>
<evidence type="ECO:0000313" key="5">
    <source>
        <dbReference type="EMBL" id="GMG84627.1"/>
    </source>
</evidence>
<dbReference type="Proteomes" id="UP001239909">
    <property type="component" value="Unassembled WGS sequence"/>
</dbReference>
<keyword evidence="3" id="KW-0804">Transcription</keyword>
<dbReference type="SUPFAM" id="SSF53822">
    <property type="entry name" value="Periplasmic binding protein-like I"/>
    <property type="match status" value="1"/>
</dbReference>
<organism evidence="5 6">
    <name type="scientific">Paralimibaculum aggregatum</name>
    <dbReference type="NCBI Taxonomy" id="3036245"/>
    <lineage>
        <taxon>Bacteria</taxon>
        <taxon>Pseudomonadati</taxon>
        <taxon>Pseudomonadota</taxon>
        <taxon>Alphaproteobacteria</taxon>
        <taxon>Rhodobacterales</taxon>
        <taxon>Paracoccaceae</taxon>
        <taxon>Paralimibaculum</taxon>
    </lineage>
</organism>
<dbReference type="CDD" id="cd01392">
    <property type="entry name" value="HTH_LacI"/>
    <property type="match status" value="1"/>
</dbReference>
<dbReference type="Pfam" id="PF13377">
    <property type="entry name" value="Peripla_BP_3"/>
    <property type="match status" value="1"/>
</dbReference>
<sequence>MSRGDRPERPGRRPTQREIARRLGLSPATVSLALRDNPMISAETRRLVREAIAEAGYVRNVSAAALRTGRSRIVGVSFHNIAHQFFAEMLIAIEETLGAAGLSVFINNHGEQAPSLARFVETLSAHGAEGLLVSPPPHVGPEILAPIAERGTPVVYVSRRIREDERADWVVNADRTAMARAAGRLLSLGHRHIALVGGQPGNTVAEERVAGFREALEGAGIGWDARLWRQCRPRLIEGGAATRALLAEAPRVTGLVAFNDLVAFGAMNAARSMGVEPGRDLGVVALGGTEEAAAYHPALTTVLDNPAKIGRLAAEMLLQRLEEPGAPPRRIALDPKLVIRASCGAPPG</sequence>
<dbReference type="InterPro" id="IPR046335">
    <property type="entry name" value="LacI/GalR-like_sensor"/>
</dbReference>
<evidence type="ECO:0000256" key="1">
    <source>
        <dbReference type="ARBA" id="ARBA00023015"/>
    </source>
</evidence>
<protein>
    <submittedName>
        <fullName evidence="5">LacI family DNA-binding transcriptional regulator</fullName>
    </submittedName>
</protein>
<dbReference type="InterPro" id="IPR028082">
    <property type="entry name" value="Peripla_BP_I"/>
</dbReference>
<dbReference type="PROSITE" id="PS50932">
    <property type="entry name" value="HTH_LACI_2"/>
    <property type="match status" value="1"/>
</dbReference>
<dbReference type="RefSeq" id="WP_285673707.1">
    <property type="nucleotide sequence ID" value="NZ_BSYI01000039.1"/>
</dbReference>
<dbReference type="InterPro" id="IPR000843">
    <property type="entry name" value="HTH_LacI"/>
</dbReference>